<dbReference type="AlphaFoldDB" id="A0AAE0NKP7"/>
<proteinExistence type="predicted"/>
<feature type="region of interest" description="Disordered" evidence="1">
    <location>
        <begin position="1"/>
        <end position="20"/>
    </location>
</feature>
<evidence type="ECO:0000256" key="2">
    <source>
        <dbReference type="SAM" id="Phobius"/>
    </source>
</evidence>
<protein>
    <submittedName>
        <fullName evidence="3">Uncharacterized protein</fullName>
    </submittedName>
</protein>
<feature type="transmembrane region" description="Helical" evidence="2">
    <location>
        <begin position="103"/>
        <end position="120"/>
    </location>
</feature>
<accession>A0AAE0NKP7</accession>
<dbReference type="EMBL" id="JAULSN010000001">
    <property type="protein sequence ID" value="KAK3383159.1"/>
    <property type="molecule type" value="Genomic_DNA"/>
</dbReference>
<sequence>MSCGSCSSHQTAEDPNQHAGPWTWLSETSEIGLGALCSIVTWRFTVQNDLTRGDSSSHEHHGESRTVDLLHPSPGLMLCSCLLFGCCVSSFAHRRQDKDPLQFAVYMIVLAAAAIIGYGLRASSNLILLGYLPWATCLAMAISISGHSLHRRWVVETRNGLLDEEKVRLLG</sequence>
<keyword evidence="2" id="KW-0472">Membrane</keyword>
<comment type="caution">
    <text evidence="3">The sequence shown here is derived from an EMBL/GenBank/DDBJ whole genome shotgun (WGS) entry which is preliminary data.</text>
</comment>
<dbReference type="Proteomes" id="UP001287356">
    <property type="component" value="Unassembled WGS sequence"/>
</dbReference>
<gene>
    <name evidence="3" type="ORF">B0T24DRAFT_518694</name>
</gene>
<keyword evidence="2" id="KW-0812">Transmembrane</keyword>
<evidence type="ECO:0000313" key="4">
    <source>
        <dbReference type="Proteomes" id="UP001287356"/>
    </source>
</evidence>
<name>A0AAE0NKP7_9PEZI</name>
<evidence type="ECO:0000256" key="1">
    <source>
        <dbReference type="SAM" id="MobiDB-lite"/>
    </source>
</evidence>
<organism evidence="3 4">
    <name type="scientific">Lasiosphaeria ovina</name>
    <dbReference type="NCBI Taxonomy" id="92902"/>
    <lineage>
        <taxon>Eukaryota</taxon>
        <taxon>Fungi</taxon>
        <taxon>Dikarya</taxon>
        <taxon>Ascomycota</taxon>
        <taxon>Pezizomycotina</taxon>
        <taxon>Sordariomycetes</taxon>
        <taxon>Sordariomycetidae</taxon>
        <taxon>Sordariales</taxon>
        <taxon>Lasiosphaeriaceae</taxon>
        <taxon>Lasiosphaeria</taxon>
    </lineage>
</organism>
<keyword evidence="4" id="KW-1185">Reference proteome</keyword>
<reference evidence="3" key="2">
    <citation type="submission" date="2023-06" db="EMBL/GenBank/DDBJ databases">
        <authorList>
            <consortium name="Lawrence Berkeley National Laboratory"/>
            <person name="Haridas S."/>
            <person name="Hensen N."/>
            <person name="Bonometti L."/>
            <person name="Westerberg I."/>
            <person name="Brannstrom I.O."/>
            <person name="Guillou S."/>
            <person name="Cros-Aarteil S."/>
            <person name="Calhoun S."/>
            <person name="Kuo A."/>
            <person name="Mondo S."/>
            <person name="Pangilinan J."/>
            <person name="Riley R."/>
            <person name="Labutti K."/>
            <person name="Andreopoulos B."/>
            <person name="Lipzen A."/>
            <person name="Chen C."/>
            <person name="Yanf M."/>
            <person name="Daum C."/>
            <person name="Ng V."/>
            <person name="Clum A."/>
            <person name="Steindorff A."/>
            <person name="Ohm R."/>
            <person name="Martin F."/>
            <person name="Silar P."/>
            <person name="Natvig D."/>
            <person name="Lalanne C."/>
            <person name="Gautier V."/>
            <person name="Ament-Velasquez S.L."/>
            <person name="Kruys A."/>
            <person name="Hutchinson M.I."/>
            <person name="Powell A.J."/>
            <person name="Barry K."/>
            <person name="Miller A.N."/>
            <person name="Grigoriev I.V."/>
            <person name="Debuchy R."/>
            <person name="Gladieux P."/>
            <person name="Thoren M.H."/>
            <person name="Johannesson H."/>
        </authorList>
    </citation>
    <scope>NUCLEOTIDE SEQUENCE</scope>
    <source>
        <strain evidence="3">CBS 958.72</strain>
    </source>
</reference>
<evidence type="ECO:0000313" key="3">
    <source>
        <dbReference type="EMBL" id="KAK3383159.1"/>
    </source>
</evidence>
<feature type="compositionally biased region" description="Polar residues" evidence="1">
    <location>
        <begin position="1"/>
        <end position="10"/>
    </location>
</feature>
<feature type="transmembrane region" description="Helical" evidence="2">
    <location>
        <begin position="126"/>
        <end position="144"/>
    </location>
</feature>
<reference evidence="3" key="1">
    <citation type="journal article" date="2023" name="Mol. Phylogenet. Evol.">
        <title>Genome-scale phylogeny and comparative genomics of the fungal order Sordariales.</title>
        <authorList>
            <person name="Hensen N."/>
            <person name="Bonometti L."/>
            <person name="Westerberg I."/>
            <person name="Brannstrom I.O."/>
            <person name="Guillou S."/>
            <person name="Cros-Aarteil S."/>
            <person name="Calhoun S."/>
            <person name="Haridas S."/>
            <person name="Kuo A."/>
            <person name="Mondo S."/>
            <person name="Pangilinan J."/>
            <person name="Riley R."/>
            <person name="LaButti K."/>
            <person name="Andreopoulos B."/>
            <person name="Lipzen A."/>
            <person name="Chen C."/>
            <person name="Yan M."/>
            <person name="Daum C."/>
            <person name="Ng V."/>
            <person name="Clum A."/>
            <person name="Steindorff A."/>
            <person name="Ohm R.A."/>
            <person name="Martin F."/>
            <person name="Silar P."/>
            <person name="Natvig D.O."/>
            <person name="Lalanne C."/>
            <person name="Gautier V."/>
            <person name="Ament-Velasquez S.L."/>
            <person name="Kruys A."/>
            <person name="Hutchinson M.I."/>
            <person name="Powell A.J."/>
            <person name="Barry K."/>
            <person name="Miller A.N."/>
            <person name="Grigoriev I.V."/>
            <person name="Debuchy R."/>
            <person name="Gladieux P."/>
            <person name="Hiltunen Thoren M."/>
            <person name="Johannesson H."/>
        </authorList>
    </citation>
    <scope>NUCLEOTIDE SEQUENCE</scope>
    <source>
        <strain evidence="3">CBS 958.72</strain>
    </source>
</reference>
<feature type="transmembrane region" description="Helical" evidence="2">
    <location>
        <begin position="73"/>
        <end position="91"/>
    </location>
</feature>
<keyword evidence="2" id="KW-1133">Transmembrane helix</keyword>